<proteinExistence type="predicted"/>
<dbReference type="InterPro" id="IPR010730">
    <property type="entry name" value="HET"/>
</dbReference>
<dbReference type="Proteomes" id="UP000235786">
    <property type="component" value="Unassembled WGS sequence"/>
</dbReference>
<evidence type="ECO:0000259" key="1">
    <source>
        <dbReference type="Pfam" id="PF06985"/>
    </source>
</evidence>
<dbReference type="STRING" id="1149755.A0A2J6RJ13"/>
<dbReference type="PANTHER" id="PTHR33112">
    <property type="entry name" value="DOMAIN PROTEIN, PUTATIVE-RELATED"/>
    <property type="match status" value="1"/>
</dbReference>
<name>A0A2J6RJ13_HYAVF</name>
<sequence length="74" mass="8660">ESLSETFRVAIIVTRKLGIRYLWIDSLCIFQDFADDWQKEWFLVREAIIHALLDIGQNLNIPVGKLSDSKYIFS</sequence>
<evidence type="ECO:0000313" key="2">
    <source>
        <dbReference type="EMBL" id="PMD38524.1"/>
    </source>
</evidence>
<keyword evidence="3" id="KW-1185">Reference proteome</keyword>
<gene>
    <name evidence="2" type="ORF">L207DRAFT_430794</name>
</gene>
<dbReference type="EMBL" id="KZ613948">
    <property type="protein sequence ID" value="PMD38524.1"/>
    <property type="molecule type" value="Genomic_DNA"/>
</dbReference>
<accession>A0A2J6RJ13</accession>
<feature type="domain" description="Heterokaryon incompatibility" evidence="1">
    <location>
        <begin position="2"/>
        <end position="41"/>
    </location>
</feature>
<evidence type="ECO:0000313" key="3">
    <source>
        <dbReference type="Proteomes" id="UP000235786"/>
    </source>
</evidence>
<feature type="non-terminal residue" evidence="2">
    <location>
        <position position="1"/>
    </location>
</feature>
<organism evidence="2 3">
    <name type="scientific">Hyaloscypha variabilis (strain UAMH 11265 / GT02V1 / F)</name>
    <name type="common">Meliniomyces variabilis</name>
    <dbReference type="NCBI Taxonomy" id="1149755"/>
    <lineage>
        <taxon>Eukaryota</taxon>
        <taxon>Fungi</taxon>
        <taxon>Dikarya</taxon>
        <taxon>Ascomycota</taxon>
        <taxon>Pezizomycotina</taxon>
        <taxon>Leotiomycetes</taxon>
        <taxon>Helotiales</taxon>
        <taxon>Hyaloscyphaceae</taxon>
        <taxon>Hyaloscypha</taxon>
        <taxon>Hyaloscypha variabilis</taxon>
    </lineage>
</organism>
<reference evidence="2 3" key="1">
    <citation type="submission" date="2016-04" db="EMBL/GenBank/DDBJ databases">
        <title>A degradative enzymes factory behind the ericoid mycorrhizal symbiosis.</title>
        <authorList>
            <consortium name="DOE Joint Genome Institute"/>
            <person name="Martino E."/>
            <person name="Morin E."/>
            <person name="Grelet G."/>
            <person name="Kuo A."/>
            <person name="Kohler A."/>
            <person name="Daghino S."/>
            <person name="Barry K."/>
            <person name="Choi C."/>
            <person name="Cichocki N."/>
            <person name="Clum A."/>
            <person name="Copeland A."/>
            <person name="Hainaut M."/>
            <person name="Haridas S."/>
            <person name="Labutti K."/>
            <person name="Lindquist E."/>
            <person name="Lipzen A."/>
            <person name="Khouja H.-R."/>
            <person name="Murat C."/>
            <person name="Ohm R."/>
            <person name="Olson A."/>
            <person name="Spatafora J."/>
            <person name="Veneault-Fourrey C."/>
            <person name="Henrissat B."/>
            <person name="Grigoriev I."/>
            <person name="Martin F."/>
            <person name="Perotto S."/>
        </authorList>
    </citation>
    <scope>NUCLEOTIDE SEQUENCE [LARGE SCALE GENOMIC DNA]</scope>
    <source>
        <strain evidence="2 3">F</strain>
    </source>
</reference>
<dbReference type="Pfam" id="PF06985">
    <property type="entry name" value="HET"/>
    <property type="match status" value="1"/>
</dbReference>
<protein>
    <recommendedName>
        <fullName evidence="1">Heterokaryon incompatibility domain-containing protein</fullName>
    </recommendedName>
</protein>
<dbReference type="OrthoDB" id="3563405at2759"/>
<dbReference type="AlphaFoldDB" id="A0A2J6RJ13"/>
<dbReference type="PANTHER" id="PTHR33112:SF16">
    <property type="entry name" value="HETEROKARYON INCOMPATIBILITY DOMAIN-CONTAINING PROTEIN"/>
    <property type="match status" value="1"/>
</dbReference>